<evidence type="ECO:0000313" key="2">
    <source>
        <dbReference type="EMBL" id="CAH2329035.1"/>
    </source>
</evidence>
<reference evidence="2" key="1">
    <citation type="submission" date="2022-03" db="EMBL/GenBank/DDBJ databases">
        <authorList>
            <person name="Alioto T."/>
            <person name="Alioto T."/>
            <person name="Gomez Garrido J."/>
        </authorList>
    </citation>
    <scope>NUCLEOTIDE SEQUENCE</scope>
</reference>
<gene>
    <name evidence="2" type="ORF">PECUL_23A006483</name>
</gene>
<feature type="region of interest" description="Disordered" evidence="1">
    <location>
        <begin position="100"/>
        <end position="122"/>
    </location>
</feature>
<dbReference type="Proteomes" id="UP001295444">
    <property type="component" value="Chromosome 13"/>
</dbReference>
<evidence type="ECO:0000256" key="1">
    <source>
        <dbReference type="SAM" id="MobiDB-lite"/>
    </source>
</evidence>
<organism evidence="2 3">
    <name type="scientific">Pelobates cultripes</name>
    <name type="common">Western spadefoot toad</name>
    <dbReference type="NCBI Taxonomy" id="61616"/>
    <lineage>
        <taxon>Eukaryota</taxon>
        <taxon>Metazoa</taxon>
        <taxon>Chordata</taxon>
        <taxon>Craniata</taxon>
        <taxon>Vertebrata</taxon>
        <taxon>Euteleostomi</taxon>
        <taxon>Amphibia</taxon>
        <taxon>Batrachia</taxon>
        <taxon>Anura</taxon>
        <taxon>Pelobatoidea</taxon>
        <taxon>Pelobatidae</taxon>
        <taxon>Pelobates</taxon>
    </lineage>
</organism>
<dbReference type="AlphaFoldDB" id="A0AAD1TLU5"/>
<keyword evidence="3" id="KW-1185">Reference proteome</keyword>
<feature type="compositionally biased region" description="Low complexity" evidence="1">
    <location>
        <begin position="100"/>
        <end position="114"/>
    </location>
</feature>
<name>A0AAD1TLU5_PELCU</name>
<dbReference type="Gene3D" id="3.30.250.20">
    <property type="entry name" value="L1 transposable element, C-terminal domain"/>
    <property type="match status" value="1"/>
</dbReference>
<accession>A0AAD1TLU5</accession>
<protein>
    <submittedName>
        <fullName evidence="2">Uncharacterized protein</fullName>
    </submittedName>
</protein>
<dbReference type="EMBL" id="OW240924">
    <property type="protein sequence ID" value="CAH2329035.1"/>
    <property type="molecule type" value="Genomic_DNA"/>
</dbReference>
<sequence length="122" mass="14035">MLVRLHYFHVKEDIMRASRQCQSLPEPHQRTTIYADISAATLKKRKTFAAITEQLQQHKKPYRWGFLVKLLISHEGTITAIHTPEAGLKVLQEWGILPPTSTTTTTDCSGSTPTWRKVPRRR</sequence>
<proteinExistence type="predicted"/>
<evidence type="ECO:0000313" key="3">
    <source>
        <dbReference type="Proteomes" id="UP001295444"/>
    </source>
</evidence>
<dbReference type="InterPro" id="IPR042566">
    <property type="entry name" value="L1_C"/>
</dbReference>